<dbReference type="Gene3D" id="3.90.79.10">
    <property type="entry name" value="Nucleoside Triphosphate Pyrophosphohydrolase"/>
    <property type="match status" value="1"/>
</dbReference>
<dbReference type="InterPro" id="IPR020084">
    <property type="entry name" value="NUDIX_hydrolase_CS"/>
</dbReference>
<keyword evidence="2" id="KW-0378">Hydrolase</keyword>
<dbReference type="InterPro" id="IPR000086">
    <property type="entry name" value="NUDIX_hydrolase_dom"/>
</dbReference>
<reference evidence="4" key="1">
    <citation type="submission" date="2020-05" db="EMBL/GenBank/DDBJ databases">
        <authorList>
            <person name="Chiriac C."/>
            <person name="Salcher M."/>
            <person name="Ghai R."/>
            <person name="Kavagutti S V."/>
        </authorList>
    </citation>
    <scope>NUCLEOTIDE SEQUENCE</scope>
</reference>
<evidence type="ECO:0000313" key="4">
    <source>
        <dbReference type="EMBL" id="CAB4756774.1"/>
    </source>
</evidence>
<dbReference type="PROSITE" id="PS51462">
    <property type="entry name" value="NUDIX"/>
    <property type="match status" value="1"/>
</dbReference>
<dbReference type="AlphaFoldDB" id="A0A6J6UCB5"/>
<dbReference type="CDD" id="cd02883">
    <property type="entry name" value="NUDIX_Hydrolase"/>
    <property type="match status" value="1"/>
</dbReference>
<dbReference type="PROSITE" id="PS00893">
    <property type="entry name" value="NUDIX_BOX"/>
    <property type="match status" value="1"/>
</dbReference>
<dbReference type="Pfam" id="PF00293">
    <property type="entry name" value="NUDIX"/>
    <property type="match status" value="1"/>
</dbReference>
<proteinExistence type="predicted"/>
<organism evidence="4">
    <name type="scientific">freshwater metagenome</name>
    <dbReference type="NCBI Taxonomy" id="449393"/>
    <lineage>
        <taxon>unclassified sequences</taxon>
        <taxon>metagenomes</taxon>
        <taxon>ecological metagenomes</taxon>
    </lineage>
</organism>
<accession>A0A6J6UCB5</accession>
<dbReference type="GO" id="GO:0016787">
    <property type="term" value="F:hydrolase activity"/>
    <property type="evidence" value="ECO:0007669"/>
    <property type="project" value="UniProtKB-KW"/>
</dbReference>
<dbReference type="EMBL" id="CAEZYU010000117">
    <property type="protein sequence ID" value="CAB4756774.1"/>
    <property type="molecule type" value="Genomic_DNA"/>
</dbReference>
<evidence type="ECO:0000256" key="2">
    <source>
        <dbReference type="ARBA" id="ARBA00022801"/>
    </source>
</evidence>
<dbReference type="PANTHER" id="PTHR43046:SF16">
    <property type="entry name" value="ADP-RIBOSE PYROPHOSPHATASE YJHB-RELATED"/>
    <property type="match status" value="1"/>
</dbReference>
<gene>
    <name evidence="4" type="ORF">UFOPK2766_01968</name>
</gene>
<comment type="cofactor">
    <cofactor evidence="1">
        <name>Mg(2+)</name>
        <dbReference type="ChEBI" id="CHEBI:18420"/>
    </cofactor>
</comment>
<name>A0A6J6UCB5_9ZZZZ</name>
<protein>
    <submittedName>
        <fullName evidence="4">Unannotated protein</fullName>
    </submittedName>
</protein>
<dbReference type="PANTHER" id="PTHR43046">
    <property type="entry name" value="GDP-MANNOSE MANNOSYL HYDROLASE"/>
    <property type="match status" value="1"/>
</dbReference>
<dbReference type="InterPro" id="IPR015797">
    <property type="entry name" value="NUDIX_hydrolase-like_dom_sf"/>
</dbReference>
<evidence type="ECO:0000256" key="1">
    <source>
        <dbReference type="ARBA" id="ARBA00001946"/>
    </source>
</evidence>
<dbReference type="SUPFAM" id="SSF55811">
    <property type="entry name" value="Nudix"/>
    <property type="match status" value="1"/>
</dbReference>
<sequence>MKLRVHLLLLRMFGALPRRVRRILVRLGSPKYTVGAICIVQREDGRILLVKQSYGKRWGTPGGLAKRHELPKDAAVRETKEEVNLSIRLMSEAVVVVEPVPHRVDVVYLAQAAEPALIDAVRPSSPEIERVEWFSLIDLPEMQVETIAALQALSRSGALDLSGTNLV</sequence>
<evidence type="ECO:0000259" key="3">
    <source>
        <dbReference type="PROSITE" id="PS51462"/>
    </source>
</evidence>
<feature type="domain" description="Nudix hydrolase" evidence="3">
    <location>
        <begin position="30"/>
        <end position="156"/>
    </location>
</feature>